<keyword evidence="3" id="KW-1185">Reference proteome</keyword>
<dbReference type="InterPro" id="IPR001763">
    <property type="entry name" value="Rhodanese-like_dom"/>
</dbReference>
<proteinExistence type="predicted"/>
<accession>A0A1E1MPP1</accession>
<organism evidence="2 3">
    <name type="scientific">Rhynchosporium secalis</name>
    <name type="common">Barley scald fungus</name>
    <dbReference type="NCBI Taxonomy" id="38038"/>
    <lineage>
        <taxon>Eukaryota</taxon>
        <taxon>Fungi</taxon>
        <taxon>Dikarya</taxon>
        <taxon>Ascomycota</taxon>
        <taxon>Pezizomycotina</taxon>
        <taxon>Leotiomycetes</taxon>
        <taxon>Helotiales</taxon>
        <taxon>Ploettnerulaceae</taxon>
        <taxon>Rhynchosporium</taxon>
    </lineage>
</organism>
<sequence>MAEHFSPLEKSLTLLKWLGQHHSFAKPGPLIAVLQCRTSFQAHYMARLLMSRGYSRTLDMNDDMRAYRDAHPVPPEYVNHYLSSTLPRLAYEPDLDSTTLDSATRDLSIQAFIGLGGAASVQLPVMASIG</sequence>
<protein>
    <recommendedName>
        <fullName evidence="1">Rhodanese domain-containing protein</fullName>
    </recommendedName>
</protein>
<evidence type="ECO:0000259" key="1">
    <source>
        <dbReference type="PROSITE" id="PS50206"/>
    </source>
</evidence>
<dbReference type="Proteomes" id="UP000177625">
    <property type="component" value="Unassembled WGS sequence"/>
</dbReference>
<name>A0A1E1MPP1_RHYSE</name>
<reference evidence="3" key="1">
    <citation type="submission" date="2016-03" db="EMBL/GenBank/DDBJ databases">
        <authorList>
            <person name="Guldener U."/>
        </authorList>
    </citation>
    <scope>NUCLEOTIDE SEQUENCE [LARGE SCALE GENOMIC DNA]</scope>
</reference>
<evidence type="ECO:0000313" key="2">
    <source>
        <dbReference type="EMBL" id="CZT51021.1"/>
    </source>
</evidence>
<gene>
    <name evidence="2" type="ORF">RSE6_12104</name>
</gene>
<dbReference type="EMBL" id="FJVC01000470">
    <property type="protein sequence ID" value="CZT51021.1"/>
    <property type="molecule type" value="Genomic_DNA"/>
</dbReference>
<dbReference type="PROSITE" id="PS50206">
    <property type="entry name" value="RHODANESE_3"/>
    <property type="match status" value="1"/>
</dbReference>
<dbReference type="AlphaFoldDB" id="A0A1E1MPP1"/>
<feature type="domain" description="Rhodanese" evidence="1">
    <location>
        <begin position="33"/>
        <end position="76"/>
    </location>
</feature>
<evidence type="ECO:0000313" key="3">
    <source>
        <dbReference type="Proteomes" id="UP000177625"/>
    </source>
</evidence>